<dbReference type="Proteomes" id="UP001060012">
    <property type="component" value="Chromosome"/>
</dbReference>
<dbReference type="RefSeq" id="WP_254575956.1">
    <property type="nucleotide sequence ID" value="NZ_CP100595.1"/>
</dbReference>
<gene>
    <name evidence="1" type="ORF">NJU99_10985</name>
</gene>
<reference evidence="1" key="1">
    <citation type="submission" date="2022-07" db="EMBL/GenBank/DDBJ databases">
        <title>Arcobacter roscoffensis sp. nov., a marine bacterium isolated from coastal seawater collected from Roscoff, France.</title>
        <authorList>
            <person name="Pascual J."/>
            <person name="Lepeaux C."/>
            <person name="Methner A."/>
            <person name="Overmann J."/>
        </authorList>
    </citation>
    <scope>NUCLEOTIDE SEQUENCE</scope>
    <source>
        <strain evidence="1">ARW1-2F2</strain>
    </source>
</reference>
<evidence type="ECO:0008006" key="3">
    <source>
        <dbReference type="Google" id="ProtNLM"/>
    </source>
</evidence>
<protein>
    <recommendedName>
        <fullName evidence="3">Plasminogen-binding protein PgbA N-terminal domain-containing protein</fullName>
    </recommendedName>
</protein>
<accession>A0ABY5E227</accession>
<evidence type="ECO:0000313" key="2">
    <source>
        <dbReference type="Proteomes" id="UP001060012"/>
    </source>
</evidence>
<evidence type="ECO:0000313" key="1">
    <source>
        <dbReference type="EMBL" id="UTJ05775.1"/>
    </source>
</evidence>
<keyword evidence="2" id="KW-1185">Reference proteome</keyword>
<proteinExistence type="predicted"/>
<name>A0ABY5E227_9BACT</name>
<dbReference type="EMBL" id="CP100595">
    <property type="protein sequence ID" value="UTJ05775.1"/>
    <property type="molecule type" value="Genomic_DNA"/>
</dbReference>
<sequence>MKIQIKLVSFFLSIFLSFKSLYAIDDIFEKEIRVNIENLFNLPMYDISFEYINNGVNIFVVKNVFIKKNGNLILKSFDLINDNFILKDDPILGEREFELNDNILFSKSSYNDIEIEYIKMRNASFHNKIFSGNSKIYEISIKYIKNSFIFYNEKVINFSKERKEKYFRSLDEFILEKNKKSNILLLNKYSKTKALILTESSSGNMGTLSEYDLKTDSIVLNTGTWEIVNFNDLEVLKIKPKIQGYLKKGNYLVYIEKNGYLYKGIIKKKNLVEKMYLYDELAKDEILDYYYYENEF</sequence>
<organism evidence="1 2">
    <name type="scientific">Arcobacter roscoffensis</name>
    <dbReference type="NCBI Taxonomy" id="2961520"/>
    <lineage>
        <taxon>Bacteria</taxon>
        <taxon>Pseudomonadati</taxon>
        <taxon>Campylobacterota</taxon>
        <taxon>Epsilonproteobacteria</taxon>
        <taxon>Campylobacterales</taxon>
        <taxon>Arcobacteraceae</taxon>
        <taxon>Arcobacter</taxon>
    </lineage>
</organism>